<proteinExistence type="predicted"/>
<sequence>MSNVLLTILLVAAMGATVFMLVRGVVAFLKTTEQELNSKEQGPSASALKQNKAMFGRIMFQGIAVLIVAVLLLLKGHGS</sequence>
<dbReference type="AlphaFoldDB" id="A0A841IZA7"/>
<evidence type="ECO:0000256" key="2">
    <source>
        <dbReference type="ARBA" id="ARBA00022989"/>
    </source>
</evidence>
<dbReference type="Proteomes" id="UP000552700">
    <property type="component" value="Unassembled WGS sequence"/>
</dbReference>
<reference evidence="6 7" key="1">
    <citation type="submission" date="2020-08" db="EMBL/GenBank/DDBJ databases">
        <title>Genomic Encyclopedia of Type Strains, Phase IV (KMG-IV): sequencing the most valuable type-strain genomes for metagenomic binning, comparative biology and taxonomic classification.</title>
        <authorList>
            <person name="Goeker M."/>
        </authorList>
    </citation>
    <scope>NUCLEOTIDE SEQUENCE [LARGE SCALE GENOMIC DNA]</scope>
    <source>
        <strain evidence="6 7">DSM 102255</strain>
    </source>
</reference>
<accession>A0A841IZA7</accession>
<name>A0A841IZA7_9SPHN</name>
<evidence type="ECO:0000256" key="4">
    <source>
        <dbReference type="SAM" id="Phobius"/>
    </source>
</evidence>
<feature type="transmembrane region" description="Helical" evidence="4">
    <location>
        <begin position="54"/>
        <end position="74"/>
    </location>
</feature>
<dbReference type="Pfam" id="PF04588">
    <property type="entry name" value="HIG_1_N"/>
    <property type="match status" value="1"/>
</dbReference>
<organism evidence="6 7">
    <name type="scientific">Sphingobium subterraneum</name>
    <dbReference type="NCBI Taxonomy" id="627688"/>
    <lineage>
        <taxon>Bacteria</taxon>
        <taxon>Pseudomonadati</taxon>
        <taxon>Pseudomonadota</taxon>
        <taxon>Alphaproteobacteria</taxon>
        <taxon>Sphingomonadales</taxon>
        <taxon>Sphingomonadaceae</taxon>
        <taxon>Sphingobium</taxon>
    </lineage>
</organism>
<keyword evidence="2 4" id="KW-1133">Transmembrane helix</keyword>
<evidence type="ECO:0000313" key="7">
    <source>
        <dbReference type="Proteomes" id="UP000552700"/>
    </source>
</evidence>
<dbReference type="NCBIfam" id="NF033233">
    <property type="entry name" value="twin_helix"/>
    <property type="match status" value="1"/>
</dbReference>
<keyword evidence="3 4" id="KW-0472">Membrane</keyword>
<comment type="caution">
    <text evidence="6">The sequence shown here is derived from an EMBL/GenBank/DDBJ whole genome shotgun (WGS) entry which is preliminary data.</text>
</comment>
<evidence type="ECO:0000313" key="6">
    <source>
        <dbReference type="EMBL" id="MBB6123917.1"/>
    </source>
</evidence>
<keyword evidence="1 4" id="KW-0812">Transmembrane</keyword>
<evidence type="ECO:0000259" key="5">
    <source>
        <dbReference type="PROSITE" id="PS51503"/>
    </source>
</evidence>
<feature type="domain" description="HIG1" evidence="5">
    <location>
        <begin position="1"/>
        <end position="79"/>
    </location>
</feature>
<evidence type="ECO:0000256" key="1">
    <source>
        <dbReference type="ARBA" id="ARBA00022692"/>
    </source>
</evidence>
<gene>
    <name evidence="6" type="ORF">FHS92_001646</name>
</gene>
<evidence type="ECO:0000256" key="3">
    <source>
        <dbReference type="ARBA" id="ARBA00023136"/>
    </source>
</evidence>
<dbReference type="EMBL" id="JACIJP010000002">
    <property type="protein sequence ID" value="MBB6123917.1"/>
    <property type="molecule type" value="Genomic_DNA"/>
</dbReference>
<dbReference type="PROSITE" id="PS51503">
    <property type="entry name" value="HIG1"/>
    <property type="match status" value="1"/>
</dbReference>
<keyword evidence="7" id="KW-1185">Reference proteome</keyword>
<dbReference type="RefSeq" id="WP_184079438.1">
    <property type="nucleotide sequence ID" value="NZ_JACIJP010000002.1"/>
</dbReference>
<dbReference type="InterPro" id="IPR007667">
    <property type="entry name" value="Hypoxia_induced_domain"/>
</dbReference>
<protein>
    <recommendedName>
        <fullName evidence="5">HIG1 domain-containing protein</fullName>
    </recommendedName>
</protein>